<evidence type="ECO:0000313" key="1">
    <source>
        <dbReference type="EMBL" id="KNB06889.1"/>
    </source>
</evidence>
<dbReference type="RefSeq" id="XP_018244934.1">
    <property type="nucleotide sequence ID" value="XM_018400051.1"/>
</dbReference>
<dbReference type="Proteomes" id="UP000009097">
    <property type="component" value="Unassembled WGS sequence"/>
</dbReference>
<sequence>MMSMNVGYVSIMPWTILDVGQAVHRSSRTNPMFNLSTILYIVDTVRTISQGQIVQMTRTIGSFVFLAGYLGAINTSRFVVTHRIAFRFVMSATITWSLSVTVSPSFCTLLADLERGELSETNPAQIEDWIRSKIITFWDPTVNTKLRTALTRVVWLDPHDQTVSAFPSCLARLTRLSPSCVRCHFRIFMPFPSLLELGAYLPARGPGSLRKRGHGGSKVQTFRPVPLTLSTGSVVLPL</sequence>
<dbReference type="GeneID" id="28960489"/>
<name>A0A0J9V5S8_FUSO4</name>
<dbReference type="EMBL" id="DS231705">
    <property type="protein sequence ID" value="KNB06889.1"/>
    <property type="molecule type" value="Genomic_DNA"/>
</dbReference>
<organism evidence="1 2">
    <name type="scientific">Fusarium oxysporum f. sp. lycopersici (strain 4287 / CBS 123668 / FGSC 9935 / NRRL 34936)</name>
    <name type="common">Fusarium vascular wilt of tomato</name>
    <dbReference type="NCBI Taxonomy" id="426428"/>
    <lineage>
        <taxon>Eukaryota</taxon>
        <taxon>Fungi</taxon>
        <taxon>Dikarya</taxon>
        <taxon>Ascomycota</taxon>
        <taxon>Pezizomycotina</taxon>
        <taxon>Sordariomycetes</taxon>
        <taxon>Hypocreomycetidae</taxon>
        <taxon>Hypocreales</taxon>
        <taxon>Nectriaceae</taxon>
        <taxon>Fusarium</taxon>
        <taxon>Fusarium oxysporum species complex</taxon>
    </lineage>
</organism>
<dbReference type="VEuPathDB" id="FungiDB:FOXG_19783"/>
<evidence type="ECO:0000313" key="2">
    <source>
        <dbReference type="Proteomes" id="UP000009097"/>
    </source>
</evidence>
<dbReference type="AlphaFoldDB" id="A0A0J9V5S8"/>
<accession>A0A0J9V5S8</accession>
<protein>
    <submittedName>
        <fullName evidence="1">Uncharacterized protein</fullName>
    </submittedName>
</protein>
<reference evidence="1" key="2">
    <citation type="journal article" date="2010" name="Nature">
        <title>Comparative genomics reveals mobile pathogenicity chromosomes in Fusarium.</title>
        <authorList>
            <person name="Ma L.J."/>
            <person name="van der Does H.C."/>
            <person name="Borkovich K.A."/>
            <person name="Coleman J.J."/>
            <person name="Daboussi M.J."/>
            <person name="Di Pietro A."/>
            <person name="Dufresne M."/>
            <person name="Freitag M."/>
            <person name="Grabherr M."/>
            <person name="Henrissat B."/>
            <person name="Houterman P.M."/>
            <person name="Kang S."/>
            <person name="Shim W.B."/>
            <person name="Woloshuk C."/>
            <person name="Xie X."/>
            <person name="Xu J.R."/>
            <person name="Antoniw J."/>
            <person name="Baker S.E."/>
            <person name="Bluhm B.H."/>
            <person name="Breakspear A."/>
            <person name="Brown D.W."/>
            <person name="Butchko R.A."/>
            <person name="Chapman S."/>
            <person name="Coulson R."/>
            <person name="Coutinho P.M."/>
            <person name="Danchin E.G."/>
            <person name="Diener A."/>
            <person name="Gale L.R."/>
            <person name="Gardiner D.M."/>
            <person name="Goff S."/>
            <person name="Hammond-Kosack K.E."/>
            <person name="Hilburn K."/>
            <person name="Hua-Van A."/>
            <person name="Jonkers W."/>
            <person name="Kazan K."/>
            <person name="Kodira C.D."/>
            <person name="Koehrsen M."/>
            <person name="Kumar L."/>
            <person name="Lee Y.H."/>
            <person name="Li L."/>
            <person name="Manners J.M."/>
            <person name="Miranda-Saavedra D."/>
            <person name="Mukherjee M."/>
            <person name="Park G."/>
            <person name="Park J."/>
            <person name="Park S.Y."/>
            <person name="Proctor R.H."/>
            <person name="Regev A."/>
            <person name="Ruiz-Roldan M.C."/>
            <person name="Sain D."/>
            <person name="Sakthikumar S."/>
            <person name="Sykes S."/>
            <person name="Schwartz D.C."/>
            <person name="Turgeon B.G."/>
            <person name="Wapinski I."/>
            <person name="Yoder O."/>
            <person name="Young S."/>
            <person name="Zeng Q."/>
            <person name="Zhou S."/>
            <person name="Galagan J."/>
            <person name="Cuomo C.A."/>
            <person name="Kistler H.C."/>
            <person name="Rep M."/>
        </authorList>
    </citation>
    <scope>NUCLEOTIDE SEQUENCE [LARGE SCALE GENOMIC DNA]</scope>
    <source>
        <strain evidence="1">4287</strain>
    </source>
</reference>
<dbReference type="KEGG" id="fox:FOXG_19783"/>
<reference evidence="1" key="1">
    <citation type="submission" date="2007-04" db="EMBL/GenBank/DDBJ databases">
        <authorList>
            <consortium name="The Broad Institute Genome Sequencing Platform"/>
            <person name="Birren B."/>
            <person name="Lander E."/>
            <person name="Galagan J."/>
            <person name="Nusbaum C."/>
            <person name="Devon K."/>
            <person name="Ma L.-J."/>
            <person name="Jaffe D."/>
            <person name="Butler J."/>
            <person name="Alvarez P."/>
            <person name="Gnerre S."/>
            <person name="Grabherr M."/>
            <person name="Kleber M."/>
            <person name="Mauceli E."/>
            <person name="Brockman W."/>
            <person name="MacCallum I.A."/>
            <person name="Young S."/>
            <person name="LaButti K."/>
            <person name="DeCaprio D."/>
            <person name="Crawford M."/>
            <person name="Koehrsen M."/>
            <person name="Engels R."/>
            <person name="Montgomery P."/>
            <person name="Pearson M."/>
            <person name="Howarth C."/>
            <person name="Larson L."/>
            <person name="White J."/>
            <person name="O'Leary S."/>
            <person name="Kodira C."/>
            <person name="Zeng Q."/>
            <person name="Yandava C."/>
            <person name="Alvarado L."/>
            <person name="Kistler C."/>
            <person name="Shim W.-B."/>
            <person name="Kang S."/>
            <person name="Woloshuk C."/>
        </authorList>
    </citation>
    <scope>NUCLEOTIDE SEQUENCE</scope>
    <source>
        <strain evidence="1">4287</strain>
    </source>
</reference>
<gene>
    <name evidence="1" type="ORF">FOXG_19783</name>
</gene>
<proteinExistence type="predicted"/>